<sequence length="419" mass="47155">MEKFADDAEEEDMRDRAILAGDYPKRTAEEEENDEESDESEDDENDIDLFQDFSDADMDEDDAEDDNPDSMMYSDFFKAPKGSKRAAAKASREKHAKRVKFDPSAEMSDQDKSGDDGDDNEDDAETAGRTTNLFDDMSDDGGDSGEGGEAKSEFEKRQEKLQGLIAKLEDEAVEKKHWTMTGEVESSARPKNSLLQEDVDFDHVQKAVPVITQEATQSLEDIIKRRILNEEWDDVERKKDIQQKPFRPSEQFELNDKAPQKSLAEEYEDAFMAQKAGDAYVPESDAKVTAAHKEIDDLFRNLFVQLDAMSHFHFAPKPLSTEIEIRSSAPALDMEEKLPVNVSTAQQLAPEEVYEKDKGRNGRTGDLVGNSEMTREERKRRRNHKKHFDKAKAKKAAAEAKPKAAAAAAEPSNIKTAEA</sequence>
<proteinExistence type="predicted"/>
<reference evidence="1" key="1">
    <citation type="submission" date="2022-07" db="EMBL/GenBank/DDBJ databases">
        <title>Phylogenomic reconstructions and comparative analyses of Kickxellomycotina fungi.</title>
        <authorList>
            <person name="Reynolds N.K."/>
            <person name="Stajich J.E."/>
            <person name="Barry K."/>
            <person name="Grigoriev I.V."/>
            <person name="Crous P."/>
            <person name="Smith M.E."/>
        </authorList>
    </citation>
    <scope>NUCLEOTIDE SEQUENCE</scope>
    <source>
        <strain evidence="1">NRRL 5244</strain>
    </source>
</reference>
<evidence type="ECO:0000313" key="1">
    <source>
        <dbReference type="EMBL" id="KAJ1935622.1"/>
    </source>
</evidence>
<name>A0ACC1J368_9FUNG</name>
<protein>
    <submittedName>
        <fullName evidence="1">U3 snoRNP protein</fullName>
    </submittedName>
</protein>
<gene>
    <name evidence="1" type="primary">MPP10</name>
    <name evidence="1" type="ORF">FBU59_005327</name>
</gene>
<comment type="caution">
    <text evidence="1">The sequence shown here is derived from an EMBL/GenBank/DDBJ whole genome shotgun (WGS) entry which is preliminary data.</text>
</comment>
<keyword evidence="2" id="KW-1185">Reference proteome</keyword>
<dbReference type="EMBL" id="JANBPW010004180">
    <property type="protein sequence ID" value="KAJ1935622.1"/>
    <property type="molecule type" value="Genomic_DNA"/>
</dbReference>
<accession>A0ACC1J368</accession>
<evidence type="ECO:0000313" key="2">
    <source>
        <dbReference type="Proteomes" id="UP001150603"/>
    </source>
</evidence>
<dbReference type="Proteomes" id="UP001150603">
    <property type="component" value="Unassembled WGS sequence"/>
</dbReference>
<organism evidence="1 2">
    <name type="scientific">Linderina macrospora</name>
    <dbReference type="NCBI Taxonomy" id="4868"/>
    <lineage>
        <taxon>Eukaryota</taxon>
        <taxon>Fungi</taxon>
        <taxon>Fungi incertae sedis</taxon>
        <taxon>Zoopagomycota</taxon>
        <taxon>Kickxellomycotina</taxon>
        <taxon>Kickxellomycetes</taxon>
        <taxon>Kickxellales</taxon>
        <taxon>Kickxellaceae</taxon>
        <taxon>Linderina</taxon>
    </lineage>
</organism>